<dbReference type="PANTHER" id="PTHR15371">
    <property type="entry name" value="TIM23"/>
    <property type="match status" value="1"/>
</dbReference>
<evidence type="ECO:0000256" key="2">
    <source>
        <dbReference type="ARBA" id="ARBA00022692"/>
    </source>
</evidence>
<feature type="region of interest" description="Disordered" evidence="5">
    <location>
        <begin position="1"/>
        <end position="25"/>
    </location>
</feature>
<keyword evidence="4" id="KW-0472">Membrane</keyword>
<dbReference type="Pfam" id="PF02466">
    <property type="entry name" value="Tim17"/>
    <property type="match status" value="1"/>
</dbReference>
<dbReference type="GO" id="GO:0030150">
    <property type="term" value="P:protein import into mitochondrial matrix"/>
    <property type="evidence" value="ECO:0000318"/>
    <property type="project" value="GO_Central"/>
</dbReference>
<dbReference type="FunCoup" id="A7SQJ7">
    <property type="interactions" value="569"/>
</dbReference>
<gene>
    <name evidence="6" type="ORF">NEMVEDRAFT_v1g246769</name>
</gene>
<dbReference type="InParanoid" id="A7SQJ7"/>
<dbReference type="GO" id="GO:0005744">
    <property type="term" value="C:TIM23 mitochondrial import inner membrane translocase complex"/>
    <property type="evidence" value="ECO:0000318"/>
    <property type="project" value="GO_Central"/>
</dbReference>
<comment type="subcellular location">
    <subcellularLocation>
        <location evidence="1">Membrane</location>
        <topology evidence="1">Multi-pass membrane protein</topology>
    </subcellularLocation>
</comment>
<dbReference type="OrthoDB" id="159299at2759"/>
<evidence type="ECO:0000256" key="4">
    <source>
        <dbReference type="ARBA" id="ARBA00023136"/>
    </source>
</evidence>
<dbReference type="HOGENOM" id="CLU_063935_2_1_1"/>
<reference evidence="6 7" key="1">
    <citation type="journal article" date="2007" name="Science">
        <title>Sea anemone genome reveals ancestral eumetazoan gene repertoire and genomic organization.</title>
        <authorList>
            <person name="Putnam N.H."/>
            <person name="Srivastava M."/>
            <person name="Hellsten U."/>
            <person name="Dirks B."/>
            <person name="Chapman J."/>
            <person name="Salamov A."/>
            <person name="Terry A."/>
            <person name="Shapiro H."/>
            <person name="Lindquist E."/>
            <person name="Kapitonov V.V."/>
            <person name="Jurka J."/>
            <person name="Genikhovich G."/>
            <person name="Grigoriev I.V."/>
            <person name="Lucas S.M."/>
            <person name="Steele R.E."/>
            <person name="Finnerty J.R."/>
            <person name="Technau U."/>
            <person name="Martindale M.Q."/>
            <person name="Rokhsar D.S."/>
        </authorList>
    </citation>
    <scope>NUCLEOTIDE SEQUENCE [LARGE SCALE GENOMIC DNA]</scope>
    <source>
        <strain evidence="7">CH2 X CH6</strain>
    </source>
</reference>
<dbReference type="PANTHER" id="PTHR15371:SF0">
    <property type="entry name" value="SD19278P"/>
    <property type="match status" value="1"/>
</dbReference>
<dbReference type="GO" id="GO:0008320">
    <property type="term" value="F:protein transmembrane transporter activity"/>
    <property type="evidence" value="ECO:0000318"/>
    <property type="project" value="GO_Central"/>
</dbReference>
<sequence>MDLRDRSEGFESSVPSPPIGMDYSGSPRPALSPYLSIDPTYLNQGGAEFVFPTDQKKKRGWGERMFSSIGTSYMCGLAAGGSLGLYEGLRNPDGKTFKLRLNSVLNGCTRRGPFAANSLGVIALMYSSFDSLYGKLRGEEDELNSIAAAVTTGMIFKSTAGVRPIAIAGALGGSLAAAYHFGEKLLEGRGQTISTPNWA</sequence>
<evidence type="ECO:0000313" key="6">
    <source>
        <dbReference type="EMBL" id="EDO34000.1"/>
    </source>
</evidence>
<dbReference type="Proteomes" id="UP000001593">
    <property type="component" value="Unassembled WGS sequence"/>
</dbReference>
<proteinExistence type="predicted"/>
<evidence type="ECO:0000256" key="1">
    <source>
        <dbReference type="ARBA" id="ARBA00004141"/>
    </source>
</evidence>
<evidence type="ECO:0000256" key="3">
    <source>
        <dbReference type="ARBA" id="ARBA00022989"/>
    </source>
</evidence>
<keyword evidence="7" id="KW-1185">Reference proteome</keyword>
<dbReference type="eggNOG" id="KOG3324">
    <property type="taxonomic scope" value="Eukaryota"/>
</dbReference>
<accession>A7SQJ7</accession>
<keyword evidence="2" id="KW-0812">Transmembrane</keyword>
<evidence type="ECO:0000256" key="5">
    <source>
        <dbReference type="SAM" id="MobiDB-lite"/>
    </source>
</evidence>
<dbReference type="OMA" id="DNDNIWS"/>
<evidence type="ECO:0000313" key="7">
    <source>
        <dbReference type="Proteomes" id="UP000001593"/>
    </source>
</evidence>
<dbReference type="STRING" id="45351.A7SQJ7"/>
<dbReference type="EMBL" id="DS469747">
    <property type="protein sequence ID" value="EDO34000.1"/>
    <property type="molecule type" value="Genomic_DNA"/>
</dbReference>
<evidence type="ECO:0008006" key="8">
    <source>
        <dbReference type="Google" id="ProtNLM"/>
    </source>
</evidence>
<keyword evidence="3" id="KW-1133">Transmembrane helix</keyword>
<organism evidence="6 7">
    <name type="scientific">Nematostella vectensis</name>
    <name type="common">Starlet sea anemone</name>
    <dbReference type="NCBI Taxonomy" id="45351"/>
    <lineage>
        <taxon>Eukaryota</taxon>
        <taxon>Metazoa</taxon>
        <taxon>Cnidaria</taxon>
        <taxon>Anthozoa</taxon>
        <taxon>Hexacorallia</taxon>
        <taxon>Actiniaria</taxon>
        <taxon>Edwardsiidae</taxon>
        <taxon>Nematostella</taxon>
    </lineage>
</organism>
<dbReference type="PhylomeDB" id="A7SQJ7"/>
<dbReference type="KEGG" id="nve:5505268"/>
<protein>
    <recommendedName>
        <fullName evidence="8">Mitochondrial import inner membrane translocase subunit TIM23</fullName>
    </recommendedName>
</protein>
<dbReference type="InterPro" id="IPR045238">
    <property type="entry name" value="Tim23-like"/>
</dbReference>
<name>A7SQJ7_NEMVE</name>
<dbReference type="AlphaFoldDB" id="A7SQJ7"/>